<proteinExistence type="predicted"/>
<organism evidence="5 6">
    <name type="scientific">Cloacibacterium normanense</name>
    <dbReference type="NCBI Taxonomy" id="237258"/>
    <lineage>
        <taxon>Bacteria</taxon>
        <taxon>Pseudomonadati</taxon>
        <taxon>Bacteroidota</taxon>
        <taxon>Flavobacteriia</taxon>
        <taxon>Flavobacteriales</taxon>
        <taxon>Weeksellaceae</taxon>
    </lineage>
</organism>
<name>A0A1E5UEJ9_9FLAO</name>
<keyword evidence="2" id="KW-0472">Membrane</keyword>
<dbReference type="RefSeq" id="WP_069798290.1">
    <property type="nucleotide sequence ID" value="NZ_CP034157.1"/>
</dbReference>
<evidence type="ECO:0000313" key="5">
    <source>
        <dbReference type="EMBL" id="OEL11300.1"/>
    </source>
</evidence>
<dbReference type="InterPro" id="IPR041700">
    <property type="entry name" value="OMP_b-brl_3"/>
</dbReference>
<dbReference type="SUPFAM" id="SSF56935">
    <property type="entry name" value="Porins"/>
    <property type="match status" value="1"/>
</dbReference>
<evidence type="ECO:0000256" key="1">
    <source>
        <dbReference type="ARBA" id="ARBA00004442"/>
    </source>
</evidence>
<keyword evidence="3" id="KW-0998">Cell outer membrane</keyword>
<dbReference type="STRING" id="237258.SAMN04489756_10160"/>
<dbReference type="OrthoDB" id="8764943at2"/>
<comment type="subcellular location">
    <subcellularLocation>
        <location evidence="1">Cell outer membrane</location>
    </subcellularLocation>
</comment>
<dbReference type="EMBL" id="MKGI01000043">
    <property type="protein sequence ID" value="OEL11300.1"/>
    <property type="molecule type" value="Genomic_DNA"/>
</dbReference>
<comment type="caution">
    <text evidence="5">The sequence shown here is derived from an EMBL/GenBank/DDBJ whole genome shotgun (WGS) entry which is preliminary data.</text>
</comment>
<dbReference type="Pfam" id="PF14905">
    <property type="entry name" value="OMP_b-brl_3"/>
    <property type="match status" value="1"/>
</dbReference>
<dbReference type="Proteomes" id="UP000095601">
    <property type="component" value="Unassembled WGS sequence"/>
</dbReference>
<dbReference type="PATRIC" id="fig|237258.4.peg.2332"/>
<keyword evidence="6" id="KW-1185">Reference proteome</keyword>
<dbReference type="InterPro" id="IPR036942">
    <property type="entry name" value="Beta-barrel_TonB_sf"/>
</dbReference>
<evidence type="ECO:0000256" key="2">
    <source>
        <dbReference type="ARBA" id="ARBA00023136"/>
    </source>
</evidence>
<dbReference type="Gene3D" id="2.40.170.20">
    <property type="entry name" value="TonB-dependent receptor, beta-barrel domain"/>
    <property type="match status" value="1"/>
</dbReference>
<accession>A0A1E5UEJ9</accession>
<gene>
    <name evidence="5" type="ORF">BHF72_2170</name>
</gene>
<reference evidence="5 6" key="1">
    <citation type="submission" date="2016-09" db="EMBL/GenBank/DDBJ databases">
        <authorList>
            <person name="Capua I."/>
            <person name="De Benedictis P."/>
            <person name="Joannis T."/>
            <person name="Lombin L.H."/>
            <person name="Cattoli G."/>
        </authorList>
    </citation>
    <scope>NUCLEOTIDE SEQUENCE [LARGE SCALE GENOMIC DNA]</scope>
    <source>
        <strain evidence="5 6">NRS-1</strain>
    </source>
</reference>
<dbReference type="GO" id="GO:0009279">
    <property type="term" value="C:cell outer membrane"/>
    <property type="evidence" value="ECO:0007669"/>
    <property type="project" value="UniProtKB-SubCell"/>
</dbReference>
<evidence type="ECO:0000256" key="3">
    <source>
        <dbReference type="ARBA" id="ARBA00023237"/>
    </source>
</evidence>
<dbReference type="PANTHER" id="PTHR40980">
    <property type="entry name" value="PLUG DOMAIN-CONTAINING PROTEIN"/>
    <property type="match status" value="1"/>
</dbReference>
<sequence>MKKIFVTSGMLCTILTLSQTKKDSTTQKEIKEVVLVGKKPTVENKVDRTVFNVANSSILAGNTTWEVLKMTPLISVENDETLKSEGENVTVYINDRKSVFTGKELKEYLKTIPADNLMKIEVITNPSARYESAGSVINIILKKLENEGVKGSVSLSNTQNKKNSQYSNFNLNYHKKNFTQTLSGGYSNGEYVYSSTNENYIYANKSLTNVITDSNNLNKVPTFSSTSELELDSKNNIGLILEYFQYKYNNNAIAVGSSYLDTVFQNSFTQNQSTNGDHKSIGSNVFYKYYDKVKNKIFDVNLGVNYYNEESNNEFILSQEIAPISSGSKIVSDNQNRNYYLKLDYTQPFEKSGINLEMGGKIDFKNNVIPNDYYLLNQNNWNLDHSKSNRFQYLENLNSVYTNVSKTFFKKLETRIGLRYEYIHYKIIQNVGSIEKTNSYGTWLPDILLKYTLTENFNISSFYNRGIWRPYYAEFNPFLMPNSNGTYSQGNMDLQPNPSNRVELKFGLYKKYYISTSYMFSNQDYWNTFYINDGKTIDIPINFNGAVKKYNVNFNTNQTFLKNKLNVNLSINYSYTDNSDFYAKNNIINAKNYFSNIGGSTNISYTNLLNKNININAWIGIFNQHSGNSFANNTMLFHNISATKIFPKSQIETSLRLSNIFMSPKFDRTTFTEIGSFRNSNIWDARGISLTFVKRFGNQKVKENSKTNVEKDSGGSKN</sequence>
<protein>
    <recommendedName>
        <fullName evidence="4">Outer membrane protein beta-barrel domain-containing protein</fullName>
    </recommendedName>
</protein>
<dbReference type="AlphaFoldDB" id="A0A1E5UEJ9"/>
<evidence type="ECO:0000313" key="6">
    <source>
        <dbReference type="Proteomes" id="UP000095601"/>
    </source>
</evidence>
<evidence type="ECO:0000259" key="4">
    <source>
        <dbReference type="Pfam" id="PF14905"/>
    </source>
</evidence>
<dbReference type="KEGG" id="cnr:EB819_04130"/>
<dbReference type="PANTHER" id="PTHR40980:SF4">
    <property type="entry name" value="TONB-DEPENDENT RECEPTOR-LIKE BETA-BARREL DOMAIN-CONTAINING PROTEIN"/>
    <property type="match status" value="1"/>
</dbReference>
<feature type="domain" description="Outer membrane protein beta-barrel" evidence="4">
    <location>
        <begin position="294"/>
        <end position="692"/>
    </location>
</feature>